<dbReference type="KEGG" id="bze:COCCADRAFT_10435"/>
<evidence type="ECO:0000313" key="2">
    <source>
        <dbReference type="EMBL" id="EUC26782.1"/>
    </source>
</evidence>
<dbReference type="HOGENOM" id="CLU_198497_0_0_1"/>
<accession>W6XI84</accession>
<keyword evidence="1" id="KW-0732">Signal</keyword>
<gene>
    <name evidence="2" type="ORF">COCCADRAFT_10435</name>
</gene>
<dbReference type="RefSeq" id="XP_007718914.1">
    <property type="nucleotide sequence ID" value="XM_007720724.1"/>
</dbReference>
<dbReference type="EMBL" id="KI965137">
    <property type="protein sequence ID" value="EUC26782.1"/>
    <property type="molecule type" value="Genomic_DNA"/>
</dbReference>
<evidence type="ECO:0000256" key="1">
    <source>
        <dbReference type="SAM" id="SignalP"/>
    </source>
</evidence>
<keyword evidence="3" id="KW-1185">Reference proteome</keyword>
<feature type="signal peptide" evidence="1">
    <location>
        <begin position="1"/>
        <end position="17"/>
    </location>
</feature>
<reference evidence="2 3" key="1">
    <citation type="journal article" date="2013" name="PLoS Genet.">
        <title>Comparative genome structure, secondary metabolite, and effector coding capacity across Cochliobolus pathogens.</title>
        <authorList>
            <person name="Condon B.J."/>
            <person name="Leng Y."/>
            <person name="Wu D."/>
            <person name="Bushley K.E."/>
            <person name="Ohm R.A."/>
            <person name="Otillar R."/>
            <person name="Martin J."/>
            <person name="Schackwitz W."/>
            <person name="Grimwood J."/>
            <person name="MohdZainudin N."/>
            <person name="Xue C."/>
            <person name="Wang R."/>
            <person name="Manning V.A."/>
            <person name="Dhillon B."/>
            <person name="Tu Z.J."/>
            <person name="Steffenson B.J."/>
            <person name="Salamov A."/>
            <person name="Sun H."/>
            <person name="Lowry S."/>
            <person name="LaButti K."/>
            <person name="Han J."/>
            <person name="Copeland A."/>
            <person name="Lindquist E."/>
            <person name="Barry K."/>
            <person name="Schmutz J."/>
            <person name="Baker S.E."/>
            <person name="Ciuffetti L.M."/>
            <person name="Grigoriev I.V."/>
            <person name="Zhong S."/>
            <person name="Turgeon B.G."/>
        </authorList>
    </citation>
    <scope>NUCLEOTIDE SEQUENCE [LARGE SCALE GENOMIC DNA]</scope>
    <source>
        <strain evidence="2 3">26-R-13</strain>
    </source>
</reference>
<evidence type="ECO:0000313" key="3">
    <source>
        <dbReference type="Proteomes" id="UP000053841"/>
    </source>
</evidence>
<dbReference type="Proteomes" id="UP000053841">
    <property type="component" value="Unassembled WGS sequence"/>
</dbReference>
<sequence length="63" mass="6577">MKFSIALLAIFAALGAAGPTFLNLATRDECPNGCGETPCCSIDRCCYPCREGSDADCSPVVTE</sequence>
<dbReference type="GeneID" id="19142977"/>
<proteinExistence type="predicted"/>
<organism evidence="2 3">
    <name type="scientific">Cochliobolus carbonum (strain 26-R-13)</name>
    <name type="common">Maize leaf spot fungus</name>
    <name type="synonym">Bipolaris zeicola</name>
    <dbReference type="NCBI Taxonomy" id="930089"/>
    <lineage>
        <taxon>Eukaryota</taxon>
        <taxon>Fungi</taxon>
        <taxon>Dikarya</taxon>
        <taxon>Ascomycota</taxon>
        <taxon>Pezizomycotina</taxon>
        <taxon>Dothideomycetes</taxon>
        <taxon>Pleosporomycetidae</taxon>
        <taxon>Pleosporales</taxon>
        <taxon>Pleosporineae</taxon>
        <taxon>Pleosporaceae</taxon>
        <taxon>Bipolaris</taxon>
    </lineage>
</organism>
<dbReference type="AlphaFoldDB" id="W6XI84"/>
<protein>
    <submittedName>
        <fullName evidence="2">Uncharacterized protein</fullName>
    </submittedName>
</protein>
<feature type="chain" id="PRO_5004888353" evidence="1">
    <location>
        <begin position="18"/>
        <end position="63"/>
    </location>
</feature>
<name>W6XI84_COCC2</name>
<dbReference type="OrthoDB" id="3505889at2759"/>